<dbReference type="Gene3D" id="3.40.50.720">
    <property type="entry name" value="NAD(P)-binding Rossmann-like Domain"/>
    <property type="match status" value="1"/>
</dbReference>
<protein>
    <submittedName>
        <fullName evidence="2">3-oxoacyl-ACP reductase FabG</fullName>
    </submittedName>
</protein>
<proteinExistence type="inferred from homology"/>
<evidence type="ECO:0000256" key="1">
    <source>
        <dbReference type="ARBA" id="ARBA00006484"/>
    </source>
</evidence>
<evidence type="ECO:0000313" key="2">
    <source>
        <dbReference type="EMBL" id="GAA6195602.1"/>
    </source>
</evidence>
<comment type="similarity">
    <text evidence="1">Belongs to the short-chain dehydrogenases/reductases (SDR) family.</text>
</comment>
<accession>A0ABQ0AIA3</accession>
<dbReference type="Pfam" id="PF13561">
    <property type="entry name" value="adh_short_C2"/>
    <property type="match status" value="1"/>
</dbReference>
<sequence length="238" mass="24937">MKRALVVGGSSPIGQAVSSELAAMGMHVFVHANKNLDQAQTCVNNITANGGSAEALQLDILAPEAANQLEALATEGPIQVVVHCVGGQIDKPFAAMAFDDWKNVIDLNLTSFYSAVRPLIMPMLRSRWGRIIALSSLTAVRGNRGQTNYAAAKGGFLPLMKSLTQEYGSRGITANVVAPGLIDTAETTNLSNYDELVKMTPARRAGTVAEVAALVGYLASDKAGFISGQQISIDGGCS</sequence>
<name>A0ABQ0AIA3_9RHOB</name>
<organism evidence="2 3">
    <name type="scientific">Pseudophaeobacter arcticus</name>
    <dbReference type="NCBI Taxonomy" id="385492"/>
    <lineage>
        <taxon>Bacteria</taxon>
        <taxon>Pseudomonadati</taxon>
        <taxon>Pseudomonadota</taxon>
        <taxon>Alphaproteobacteria</taxon>
        <taxon>Rhodobacterales</taxon>
        <taxon>Paracoccaceae</taxon>
        <taxon>Pseudophaeobacter</taxon>
    </lineage>
</organism>
<dbReference type="RefSeq" id="WP_295453015.1">
    <property type="nucleotide sequence ID" value="NZ_BAABWU010000002.1"/>
</dbReference>
<dbReference type="NCBIfam" id="NF004200">
    <property type="entry name" value="PRK05653.1-5"/>
    <property type="match status" value="1"/>
</dbReference>
<dbReference type="InterPro" id="IPR036291">
    <property type="entry name" value="NAD(P)-bd_dom_sf"/>
</dbReference>
<gene>
    <name evidence="2" type="primary">fabG_1</name>
    <name evidence="2" type="ORF">NBRC116598_10460</name>
</gene>
<dbReference type="Proteomes" id="UP001441944">
    <property type="component" value="Unassembled WGS sequence"/>
</dbReference>
<dbReference type="PANTHER" id="PTHR42879">
    <property type="entry name" value="3-OXOACYL-(ACYL-CARRIER-PROTEIN) REDUCTASE"/>
    <property type="match status" value="1"/>
</dbReference>
<keyword evidence="3" id="KW-1185">Reference proteome</keyword>
<dbReference type="NCBIfam" id="NF009466">
    <property type="entry name" value="PRK12826.1-2"/>
    <property type="match status" value="1"/>
</dbReference>
<dbReference type="PRINTS" id="PR00081">
    <property type="entry name" value="GDHRDH"/>
</dbReference>
<dbReference type="InterPro" id="IPR002347">
    <property type="entry name" value="SDR_fam"/>
</dbReference>
<comment type="caution">
    <text evidence="2">The sequence shown here is derived from an EMBL/GenBank/DDBJ whole genome shotgun (WGS) entry which is preliminary data.</text>
</comment>
<reference evidence="2 3" key="1">
    <citation type="submission" date="2024-04" db="EMBL/GenBank/DDBJ databases">
        <title>Draft genome sequence of Pseudophaeobacter arcticus NBRC 116598.</title>
        <authorList>
            <person name="Miyakawa T."/>
            <person name="Kusuya Y."/>
            <person name="Miura T."/>
        </authorList>
    </citation>
    <scope>NUCLEOTIDE SEQUENCE [LARGE SCALE GENOMIC DNA]</scope>
    <source>
        <strain evidence="2 3">SU-CL00105</strain>
    </source>
</reference>
<dbReference type="InterPro" id="IPR050259">
    <property type="entry name" value="SDR"/>
</dbReference>
<dbReference type="PANTHER" id="PTHR42879:SF2">
    <property type="entry name" value="3-OXOACYL-[ACYL-CARRIER-PROTEIN] REDUCTASE FABG"/>
    <property type="match status" value="1"/>
</dbReference>
<dbReference type="EMBL" id="BAABWU010000002">
    <property type="protein sequence ID" value="GAA6195602.1"/>
    <property type="molecule type" value="Genomic_DNA"/>
</dbReference>
<evidence type="ECO:0000313" key="3">
    <source>
        <dbReference type="Proteomes" id="UP001441944"/>
    </source>
</evidence>
<dbReference type="SUPFAM" id="SSF51735">
    <property type="entry name" value="NAD(P)-binding Rossmann-fold domains"/>
    <property type="match status" value="1"/>
</dbReference>